<gene>
    <name evidence="3" type="ORF">PS896_02007</name>
</gene>
<feature type="coiled-coil region" evidence="1">
    <location>
        <begin position="958"/>
        <end position="992"/>
    </location>
</feature>
<evidence type="ECO:0000256" key="2">
    <source>
        <dbReference type="SAM" id="MobiDB-lite"/>
    </source>
</evidence>
<feature type="region of interest" description="Disordered" evidence="2">
    <location>
        <begin position="311"/>
        <end position="333"/>
    </location>
</feature>
<dbReference type="EMBL" id="CABVIN010000002">
    <property type="protein sequence ID" value="VVO84817.1"/>
    <property type="molecule type" value="Genomic_DNA"/>
</dbReference>
<proteinExistence type="predicted"/>
<protein>
    <submittedName>
        <fullName evidence="3">Uncharacterized protein</fullName>
    </submittedName>
</protein>
<evidence type="ECO:0000256" key="1">
    <source>
        <dbReference type="SAM" id="Coils"/>
    </source>
</evidence>
<evidence type="ECO:0000313" key="4">
    <source>
        <dbReference type="Proteomes" id="UP000377224"/>
    </source>
</evidence>
<accession>A0A5E7JC86</accession>
<dbReference type="Proteomes" id="UP000377224">
    <property type="component" value="Unassembled WGS sequence"/>
</dbReference>
<reference evidence="3 4" key="1">
    <citation type="submission" date="2019-09" db="EMBL/GenBank/DDBJ databases">
        <authorList>
            <person name="Chandra G."/>
            <person name="Truman W A."/>
        </authorList>
    </citation>
    <scope>NUCLEOTIDE SEQUENCE [LARGE SCALE GENOMIC DNA]</scope>
    <source>
        <strain evidence="3">PS896</strain>
    </source>
</reference>
<name>A0A5E7JC86_PSEFL</name>
<sequence length="1546" mass="171850">MISSSSSSTPQAVSDANPIETLITQLSVGPNLRDVAAVLLRQHLREMYPALDLDPGSTMVGSPAWALNDDQIVAGPTAYQALTEILANQVVHGIPALYIEGEHFLAQQPISEPAVHLPVRIDEIANLLNLLAPIMLTAFQEQQLAFWNSTGDSSGPRWQALSDTLRKLWNVNQIKGWSDADCAMARALYQTPAQVDRKPDDLYQLNAYLIAINLIDGDNVKHLNEVSMVVLIGKQKTETVILAHSLLNGYQKFDSLEKLGATLPEHISAAETYRDVQWRLLEPPCSIFDYQACALVSVQIDVIGSLDFSDSVPTEGEKPLSTSTPEVHESAKNKSPGLDWFRDALPDWLNDASLPDLNNYSRHLKDLAALNSQNTGKSYLDGILPISEYALAELNALHAKTLLEHAEQLRTAPELETALESLQLQVKSPVIWGTFTVPGKIDTYNFSVVDLALQNLIAVPPLGDKTLVSTRGKTLPAWLTVDYLEGLVTRADIGTTYPALIKKQLLDSTPASAARQALFARHLRIQLPLLALQCKIRSEAGIDARGYRYVMAVLEPDSKKRLVENQTIVMRPLAFIPKRRTDGSKDEVANMFVIGPEDPSAGPCLLYRPMLDQPLSQYPSTSNLLYAIQQSFSLRDSVLAWLPDNARSDYANYVFPGTLPSPWTVTEFLIDSSKFTVMSGPIGLSSTKLDGDLPNALFKANAQAMVTLADRQSVSNSENRWASFKRAGWILFNGILPFLGRVAGAATWIWQIMDQLQALKEAHEQDDKPAQWAALTDTMLNLAMAITLHIAARSPKNPRPRQEPATSKPTIDPLPSVPTRTLKQLAKGAPHEVTDLQQTLNISGAVNHKPTSLSVVLNHFKIERPQGLGAASTEAGLYLHLYRQGKKYYAPVGKDWYEVTVDDNGTVMIIDAQTAARSGPALISNLRGDWFVDTRLRLLGGGSTSLTRAAEAEGQRQADKLRTRLTAFENRKATAQQELEQAHQAMSTATTETAAAQREQFLKTLETQRAAYGQALSDLRALHVFSPTADYQQRSLGYLKAQLELTHAGIREALTVFTPKLRSILDHLERQAEVREDRQIAEAQQMVVLNQDMIARLENIQARMQELKTFKRDGLRLMQHTRRTLPAYSIDDLKALQVTLARNTCLAEHSVNSAADAWRNLDHIVDTADIAVQALRDTLGERSVARLDERIDSLNDLIEQFNVLDERLADLHTTYAEQVLEAPFARLRGQLDQFNRHAQRNLVLVLEERDTLRTQPVPHPQPPRPKKKFIHTRYNGVLIGEPRLTEQGLETDLVDIKSPLTNKVIATFHQKPPGTWVERLSSESPKIPNPALETSLNNGQTLLDTLAAFTTRMNELIKQPGRSPVGVEFLFHQQALQLEHISSAIEQALTDSNATESTQRSAAVINKKLSDAVADLYQQASTALLKMTKEQPPTPAAVLRLQENNAITIAKTVSRRRLKGSKTLYLDEYTITDRTTRKVLWYAHFLYSTAWVPNKAFLYARLKTPQEQQLGQEANSIRGLNGAQRLAYYRSMIGLDKAQTLFFNSD</sequence>
<dbReference type="RefSeq" id="WP_150647514.1">
    <property type="nucleotide sequence ID" value="NZ_CABVIN010000002.1"/>
</dbReference>
<organism evidence="3 4">
    <name type="scientific">Pseudomonas fluorescens</name>
    <dbReference type="NCBI Taxonomy" id="294"/>
    <lineage>
        <taxon>Bacteria</taxon>
        <taxon>Pseudomonadati</taxon>
        <taxon>Pseudomonadota</taxon>
        <taxon>Gammaproteobacteria</taxon>
        <taxon>Pseudomonadales</taxon>
        <taxon>Pseudomonadaceae</taxon>
        <taxon>Pseudomonas</taxon>
    </lineage>
</organism>
<evidence type="ECO:0000313" key="3">
    <source>
        <dbReference type="EMBL" id="VVO84817.1"/>
    </source>
</evidence>
<feature type="region of interest" description="Disordered" evidence="2">
    <location>
        <begin position="793"/>
        <end position="817"/>
    </location>
</feature>
<keyword evidence="1" id="KW-0175">Coiled coil</keyword>